<protein>
    <submittedName>
        <fullName evidence="2">Uncharacterized protein</fullName>
    </submittedName>
</protein>
<evidence type="ECO:0000256" key="1">
    <source>
        <dbReference type="SAM" id="MobiDB-lite"/>
    </source>
</evidence>
<accession>A0A0N7L510</accession>
<feature type="compositionally biased region" description="Basic and acidic residues" evidence="1">
    <location>
        <begin position="201"/>
        <end position="221"/>
    </location>
</feature>
<dbReference type="EMBL" id="CCYD01000468">
    <property type="protein sequence ID" value="CEG40171.1"/>
    <property type="molecule type" value="Genomic_DNA"/>
</dbReference>
<evidence type="ECO:0000313" key="3">
    <source>
        <dbReference type="Proteomes" id="UP000054928"/>
    </source>
</evidence>
<evidence type="ECO:0000313" key="2">
    <source>
        <dbReference type="EMBL" id="CEG40171.1"/>
    </source>
</evidence>
<feature type="region of interest" description="Disordered" evidence="1">
    <location>
        <begin position="197"/>
        <end position="228"/>
    </location>
</feature>
<keyword evidence="3" id="KW-1185">Reference proteome</keyword>
<proteinExistence type="predicted"/>
<organism evidence="2 3">
    <name type="scientific">Plasmopara halstedii</name>
    <name type="common">Downy mildew of sunflower</name>
    <dbReference type="NCBI Taxonomy" id="4781"/>
    <lineage>
        <taxon>Eukaryota</taxon>
        <taxon>Sar</taxon>
        <taxon>Stramenopiles</taxon>
        <taxon>Oomycota</taxon>
        <taxon>Peronosporomycetes</taxon>
        <taxon>Peronosporales</taxon>
        <taxon>Peronosporaceae</taxon>
        <taxon>Plasmopara</taxon>
    </lineage>
</organism>
<dbReference type="RefSeq" id="XP_024576540.1">
    <property type="nucleotide sequence ID" value="XM_024725799.1"/>
</dbReference>
<name>A0A0N7L510_PLAHL</name>
<dbReference type="AlphaFoldDB" id="A0A0N7L510"/>
<sequence length="406" mass="46102">MNQAICRFCRTKICDECNFSKHSDHLHACLPCTRLRLQFSELRISLRECSPSRLPPRLGMSRADSLPKMVRDSNRRINRASTGNLASDQAQKLAIAEHQTPEMGLKRDENSWPAAYFRRRRHTSAITPTVLSNDFRRLPTESRARQHLKVKAPNLQIDGLQDTAKQITAVNLNHLTKKTPEMTTRCTTSIKPTEATLHLQTESKLDSSDLTEKLRQSNRESSHKRKLTVSKLTKWTQCAKKTNTAPMRTRPIRGENLAEIDSNFLDNQVLPDKPSNLSTAVLRRRSKSAGKPVRNTSKPIINVTEDRLSRQSQQASTIAVTRKVEIDRLEKLSVQAAEMEAQSDGPMDSIQSKSNAQLIDFHLSKFDLKPARQTVLTSAEEQATPNYLKDELCDLSYLEKFRSFTL</sequence>
<dbReference type="Proteomes" id="UP000054928">
    <property type="component" value="Unassembled WGS sequence"/>
</dbReference>
<dbReference type="OMA" id="ICRYCRT"/>
<reference evidence="3" key="1">
    <citation type="submission" date="2014-09" db="EMBL/GenBank/DDBJ databases">
        <authorList>
            <person name="Sharma Rahul"/>
            <person name="Thines Marco"/>
        </authorList>
    </citation>
    <scope>NUCLEOTIDE SEQUENCE [LARGE SCALE GENOMIC DNA]</scope>
</reference>
<dbReference type="OrthoDB" id="128914at2759"/>
<dbReference type="GeneID" id="36405438"/>